<protein>
    <submittedName>
        <fullName evidence="2">Uncharacterized protein</fullName>
    </submittedName>
</protein>
<feature type="compositionally biased region" description="Basic and acidic residues" evidence="1">
    <location>
        <begin position="492"/>
        <end position="508"/>
    </location>
</feature>
<dbReference type="EMBL" id="JAPZVP010000016">
    <property type="protein sequence ID" value="MDA1361796.1"/>
    <property type="molecule type" value="Genomic_DNA"/>
</dbReference>
<sequence>MSSTTIRYSGVPENSHSRRFDPEHSVEPVSGITADASIYSRPAPAAGFDRGPESDLTLKWRKRLRALADEDPAPGPDSAPDQAHGQHDNPSASRSRQAADRLNRPGRFTDRSDRSENLVASGYDLAGDHAASGYDLAGNVANECEPAGTRAARGFDSTEHRTASGHDSAGDHTDYTANGCGPERDRPANGSGDNTATAPGTHHDPAPDQAADQFKRGSDPATGPDLGAESAATDFVPGFTPGKAGPTSPDPRHNRAFPHPQNPGLFTEVDGFYDWANRRLYLTDGSPDPLTPGAYRYQTRPDLCDLDAPDSDPASPRYEPMHLRHKPGDTWLIDRSRPYDALDPGPFGSPGWFPDRRTGRHRRDELPDPIPWWEIEEEPEKAEWAEQAEALWERRTRITREREARESNQRETTANNHNATTDRAPSTPRGSADRDNTDPPEPPVRQSVPEDRPRRQAATRPQPWARSEPEGRESFREPPASQPPQHHPHVPRQADRRATDIPVEPPHRFNKLREDAWDRFIEKSADLAAAHRSQTAIERECGPTIGRIARGIRLITGLLRHRPKPRADKPVPPDRRTALAARTARFAGAVRGAQRARAASARPQTRTDSARPHTRTGSARPEAARRHVQGGVAWA</sequence>
<feature type="compositionally biased region" description="Basic and acidic residues" evidence="1">
    <location>
        <begin position="156"/>
        <end position="174"/>
    </location>
</feature>
<feature type="compositionally biased region" description="Basic and acidic residues" evidence="1">
    <location>
        <begin position="97"/>
        <end position="116"/>
    </location>
</feature>
<feature type="compositionally biased region" description="Low complexity" evidence="1">
    <location>
        <begin position="456"/>
        <end position="466"/>
    </location>
</feature>
<keyword evidence="3" id="KW-1185">Reference proteome</keyword>
<feature type="compositionally biased region" description="Low complexity" evidence="1">
    <location>
        <begin position="588"/>
        <end position="602"/>
    </location>
</feature>
<evidence type="ECO:0000313" key="2">
    <source>
        <dbReference type="EMBL" id="MDA1361796.1"/>
    </source>
</evidence>
<comment type="caution">
    <text evidence="2">The sequence shown here is derived from an EMBL/GenBank/DDBJ whole genome shotgun (WGS) entry which is preliminary data.</text>
</comment>
<feature type="region of interest" description="Disordered" evidence="1">
    <location>
        <begin position="393"/>
        <end position="508"/>
    </location>
</feature>
<feature type="region of interest" description="Disordered" evidence="1">
    <location>
        <begin position="342"/>
        <end position="367"/>
    </location>
</feature>
<dbReference type="Proteomes" id="UP001146067">
    <property type="component" value="Unassembled WGS sequence"/>
</dbReference>
<evidence type="ECO:0000256" key="1">
    <source>
        <dbReference type="SAM" id="MobiDB-lite"/>
    </source>
</evidence>
<dbReference type="AlphaFoldDB" id="A0A9X3SRT9"/>
<organism evidence="2 3">
    <name type="scientific">Glycomyces luteolus</name>
    <dbReference type="NCBI Taxonomy" id="2670330"/>
    <lineage>
        <taxon>Bacteria</taxon>
        <taxon>Bacillati</taxon>
        <taxon>Actinomycetota</taxon>
        <taxon>Actinomycetes</taxon>
        <taxon>Glycomycetales</taxon>
        <taxon>Glycomycetaceae</taxon>
        <taxon>Glycomyces</taxon>
    </lineage>
</organism>
<feature type="region of interest" description="Disordered" evidence="1">
    <location>
        <begin position="588"/>
        <end position="635"/>
    </location>
</feature>
<proteinExistence type="predicted"/>
<feature type="compositionally biased region" description="Basic and acidic residues" evidence="1">
    <location>
        <begin position="467"/>
        <end position="476"/>
    </location>
</feature>
<name>A0A9X3SRT9_9ACTN</name>
<feature type="compositionally biased region" description="Basic and acidic residues" evidence="1">
    <location>
        <begin position="393"/>
        <end position="409"/>
    </location>
</feature>
<feature type="compositionally biased region" description="Basic and acidic residues" evidence="1">
    <location>
        <begin position="15"/>
        <end position="26"/>
    </location>
</feature>
<feature type="region of interest" description="Disordered" evidence="1">
    <location>
        <begin position="150"/>
        <end position="266"/>
    </location>
</feature>
<feature type="compositionally biased region" description="Basic and acidic residues" evidence="1">
    <location>
        <begin position="354"/>
        <end position="366"/>
    </location>
</feature>
<gene>
    <name evidence="2" type="ORF">O1R50_19365</name>
</gene>
<feature type="compositionally biased region" description="Polar residues" evidence="1">
    <location>
        <begin position="410"/>
        <end position="424"/>
    </location>
</feature>
<accession>A0A9X3SRT9</accession>
<evidence type="ECO:0000313" key="3">
    <source>
        <dbReference type="Proteomes" id="UP001146067"/>
    </source>
</evidence>
<feature type="region of interest" description="Disordered" evidence="1">
    <location>
        <begin position="1"/>
        <end position="119"/>
    </location>
</feature>
<reference evidence="2" key="1">
    <citation type="submission" date="2022-12" db="EMBL/GenBank/DDBJ databases">
        <title>Gycomyces niveus sp.nov.,a novel actinomycete isolated from soil in Shouguan.</title>
        <authorList>
            <person name="Yang X."/>
        </authorList>
    </citation>
    <scope>NUCLEOTIDE SEQUENCE</scope>
    <source>
        <strain evidence="2">NEAU-A15</strain>
    </source>
</reference>
<dbReference type="RefSeq" id="WP_270111829.1">
    <property type="nucleotide sequence ID" value="NZ_JAPZVP010000016.1"/>
</dbReference>
<feature type="region of interest" description="Disordered" evidence="1">
    <location>
        <begin position="282"/>
        <end position="325"/>
    </location>
</feature>